<dbReference type="Proteomes" id="UP001314170">
    <property type="component" value="Unassembled WGS sequence"/>
</dbReference>
<comment type="caution">
    <text evidence="1">The sequence shown here is derived from an EMBL/GenBank/DDBJ whole genome shotgun (WGS) entry which is preliminary data.</text>
</comment>
<name>A0AAV1R4Y7_9ROSI</name>
<dbReference type="EMBL" id="CAWUPB010000893">
    <property type="protein sequence ID" value="CAK7328095.1"/>
    <property type="molecule type" value="Genomic_DNA"/>
</dbReference>
<organism evidence="1 2">
    <name type="scientific">Dovyalis caffra</name>
    <dbReference type="NCBI Taxonomy" id="77055"/>
    <lineage>
        <taxon>Eukaryota</taxon>
        <taxon>Viridiplantae</taxon>
        <taxon>Streptophyta</taxon>
        <taxon>Embryophyta</taxon>
        <taxon>Tracheophyta</taxon>
        <taxon>Spermatophyta</taxon>
        <taxon>Magnoliopsida</taxon>
        <taxon>eudicotyledons</taxon>
        <taxon>Gunneridae</taxon>
        <taxon>Pentapetalae</taxon>
        <taxon>rosids</taxon>
        <taxon>fabids</taxon>
        <taxon>Malpighiales</taxon>
        <taxon>Salicaceae</taxon>
        <taxon>Flacourtieae</taxon>
        <taxon>Dovyalis</taxon>
    </lineage>
</organism>
<dbReference type="AlphaFoldDB" id="A0AAV1R4Y7"/>
<protein>
    <submittedName>
        <fullName evidence="1">Uncharacterized protein</fullName>
    </submittedName>
</protein>
<keyword evidence="2" id="KW-1185">Reference proteome</keyword>
<accession>A0AAV1R4Y7</accession>
<sequence length="88" mass="10199">MKNNDYIEKYLLEKEKRLMLRTLVAILTSGTTNQLGAKFLKVFDILGGKGDTDLRIGETRTTFRLERGDHEKERIYCLSRQGFGSWRG</sequence>
<evidence type="ECO:0000313" key="1">
    <source>
        <dbReference type="EMBL" id="CAK7328095.1"/>
    </source>
</evidence>
<evidence type="ECO:0000313" key="2">
    <source>
        <dbReference type="Proteomes" id="UP001314170"/>
    </source>
</evidence>
<reference evidence="1 2" key="1">
    <citation type="submission" date="2024-01" db="EMBL/GenBank/DDBJ databases">
        <authorList>
            <person name="Waweru B."/>
        </authorList>
    </citation>
    <scope>NUCLEOTIDE SEQUENCE [LARGE SCALE GENOMIC DNA]</scope>
</reference>
<proteinExistence type="predicted"/>
<gene>
    <name evidence="1" type="ORF">DCAF_LOCUS5814</name>
</gene>